<proteinExistence type="predicted"/>
<reference evidence="1" key="1">
    <citation type="journal article" date="2017" name="Science">
        <title>Giant viruses with an expanded complement of translation system components.</title>
        <authorList>
            <person name="Schulz F."/>
            <person name="Yutin N."/>
            <person name="Ivanova N.N."/>
            <person name="Ortega D.R."/>
            <person name="Lee T.K."/>
            <person name="Vierheilig J."/>
            <person name="Daims H."/>
            <person name="Horn M."/>
            <person name="Wagner M."/>
            <person name="Jensen G.J."/>
            <person name="Kyrpides N.C."/>
            <person name="Koonin E.V."/>
            <person name="Woyke T."/>
        </authorList>
    </citation>
    <scope>NUCLEOTIDE SEQUENCE</scope>
    <source>
        <strain evidence="1">KNV1</strain>
    </source>
</reference>
<dbReference type="EMBL" id="KY684109">
    <property type="protein sequence ID" value="ARF11608.1"/>
    <property type="molecule type" value="Genomic_DNA"/>
</dbReference>
<gene>
    <name evidence="1" type="ORF">Klosneuvirus_2_44</name>
</gene>
<organism evidence="1">
    <name type="scientific">Klosneuvirus KNV1</name>
    <dbReference type="NCBI Taxonomy" id="1977640"/>
    <lineage>
        <taxon>Viruses</taxon>
        <taxon>Varidnaviria</taxon>
        <taxon>Bamfordvirae</taxon>
        <taxon>Nucleocytoviricota</taxon>
        <taxon>Megaviricetes</taxon>
        <taxon>Imitervirales</taxon>
        <taxon>Mimiviridae</taxon>
        <taxon>Klosneuvirinae</taxon>
        <taxon>Klosneuvirus</taxon>
    </lineage>
</organism>
<name>A0A1V0SJ00_9VIRU</name>
<protein>
    <submittedName>
        <fullName evidence="1">Uncharacterized protein</fullName>
    </submittedName>
</protein>
<sequence>MVLPKICILTLNLITINFSSSIDIYFFNIYNIIVMSITPKKLCIYFSYVSLVNGSAGNITNAVNVFKDYDQVIFGIGLEKTSHPDHNNTVSIISQLTSLNVSVYGEIDCTLSFSTIKQSVNKWQAMGAHIYCNKIGFDYGITRSIQNQIINYIHSKGLQCFVNNWNPDDIFSNAVKPTYNPTGLATAMTSNDWYLAASYQIINGAYQNVSDWTIKANKMVNYKQTYGTKMACVTTYDTSPFNQSKMDYAYFSTILYGFDSFGFGEYNYSATSNSIPFRTRKTFYGTKFDSAIINNGIIFERKTNVGIHLNTSTHTIDVLLNM</sequence>
<accession>A0A1V0SJ00</accession>
<evidence type="ECO:0000313" key="1">
    <source>
        <dbReference type="EMBL" id="ARF11608.1"/>
    </source>
</evidence>